<keyword evidence="6" id="KW-1015">Disulfide bond</keyword>
<evidence type="ECO:0000256" key="3">
    <source>
        <dbReference type="ARBA" id="ARBA00022729"/>
    </source>
</evidence>
<dbReference type="Ensembl" id="ENSMODT00000062888.1">
    <property type="protein sequence ID" value="ENSMODP00000059864.1"/>
    <property type="gene ID" value="ENSMODG00000002928.4"/>
</dbReference>
<dbReference type="InterPro" id="IPR007110">
    <property type="entry name" value="Ig-like_dom"/>
</dbReference>
<dbReference type="Gene3D" id="2.60.40.10">
    <property type="entry name" value="Immunoglobulins"/>
    <property type="match status" value="1"/>
</dbReference>
<comment type="subcellular location">
    <subcellularLocation>
        <location evidence="1">Membrane</location>
        <topology evidence="1">Single-pass membrane protein</topology>
    </subcellularLocation>
</comment>
<keyword evidence="3 9" id="KW-0732">Signal</keyword>
<dbReference type="PRINTS" id="PR01638">
    <property type="entry name" value="MHCCLASSI"/>
</dbReference>
<dbReference type="FunFam" id="3.30.500.10:FF:000001">
    <property type="entry name" value="H-2 class I histocompatibility antigen, alpha chain"/>
    <property type="match status" value="1"/>
</dbReference>
<dbReference type="Pfam" id="PF00129">
    <property type="entry name" value="MHC_I"/>
    <property type="match status" value="1"/>
</dbReference>
<keyword evidence="4" id="KW-1133">Transmembrane helix</keyword>
<dbReference type="GO" id="GO:0009897">
    <property type="term" value="C:external side of plasma membrane"/>
    <property type="evidence" value="ECO:0000318"/>
    <property type="project" value="GO_Central"/>
</dbReference>
<dbReference type="GO" id="GO:0006955">
    <property type="term" value="P:immune response"/>
    <property type="evidence" value="ECO:0000318"/>
    <property type="project" value="GO_Central"/>
</dbReference>
<evidence type="ECO:0000256" key="5">
    <source>
        <dbReference type="ARBA" id="ARBA00023136"/>
    </source>
</evidence>
<dbReference type="Proteomes" id="UP000002280">
    <property type="component" value="Chromosome 1"/>
</dbReference>
<dbReference type="Pfam" id="PF07654">
    <property type="entry name" value="C1-set"/>
    <property type="match status" value="1"/>
</dbReference>
<reference evidence="11 12" key="1">
    <citation type="journal article" date="2007" name="Nature">
        <title>Genome of the marsupial Monodelphis domestica reveals innovation in non-coding sequences.</title>
        <authorList>
            <person name="Mikkelsen T.S."/>
            <person name="Wakefield M.J."/>
            <person name="Aken B."/>
            <person name="Amemiya C.T."/>
            <person name="Chang J.L."/>
            <person name="Duke S."/>
            <person name="Garber M."/>
            <person name="Gentles A.J."/>
            <person name="Goodstadt L."/>
            <person name="Heger A."/>
            <person name="Jurka J."/>
            <person name="Kamal M."/>
            <person name="Mauceli E."/>
            <person name="Searle S.M."/>
            <person name="Sharpe T."/>
            <person name="Baker M.L."/>
            <person name="Batzer M.A."/>
            <person name="Benos P.V."/>
            <person name="Belov K."/>
            <person name="Clamp M."/>
            <person name="Cook A."/>
            <person name="Cuff J."/>
            <person name="Das R."/>
            <person name="Davidow L."/>
            <person name="Deakin J.E."/>
            <person name="Fazzari M.J."/>
            <person name="Glass J.L."/>
            <person name="Grabherr M."/>
            <person name="Greally J.M."/>
            <person name="Gu W."/>
            <person name="Hore T.A."/>
            <person name="Huttley G.A."/>
            <person name="Kleber M."/>
            <person name="Jirtle R.L."/>
            <person name="Koina E."/>
            <person name="Lee J.T."/>
            <person name="Mahony S."/>
            <person name="Marra M.A."/>
            <person name="Miller R.D."/>
            <person name="Nicholls R.D."/>
            <person name="Oda M."/>
            <person name="Papenfuss A.T."/>
            <person name="Parra Z.E."/>
            <person name="Pollock D.D."/>
            <person name="Ray D.A."/>
            <person name="Schein J.E."/>
            <person name="Speed T.P."/>
            <person name="Thompson K."/>
            <person name="VandeBerg J.L."/>
            <person name="Wade C.M."/>
            <person name="Walker J.A."/>
            <person name="Waters P.D."/>
            <person name="Webber C."/>
            <person name="Weidman J.R."/>
            <person name="Xie X."/>
            <person name="Zody M.C."/>
            <person name="Baldwin J."/>
            <person name="Abdouelleil A."/>
            <person name="Abdulkadir J."/>
            <person name="Abebe A."/>
            <person name="Abera B."/>
            <person name="Abreu J."/>
            <person name="Acer S.C."/>
            <person name="Aftuck L."/>
            <person name="Alexander A."/>
            <person name="An P."/>
            <person name="Anderson E."/>
            <person name="Anderson S."/>
            <person name="Arachi H."/>
            <person name="Azer M."/>
            <person name="Bachantsang P."/>
            <person name="Barry A."/>
            <person name="Bayul T."/>
            <person name="Berlin A."/>
            <person name="Bessette D."/>
            <person name="Bloom T."/>
            <person name="Bloom T."/>
            <person name="Boguslavskiy L."/>
            <person name="Bonnet C."/>
            <person name="Boukhgalter B."/>
            <person name="Bourzgui I."/>
            <person name="Brown A."/>
            <person name="Cahill P."/>
            <person name="Channer S."/>
            <person name="Cheshatsang Y."/>
            <person name="Chuda L."/>
            <person name="Citroen M."/>
            <person name="Collymore A."/>
            <person name="Cooke P."/>
            <person name="Costello M."/>
            <person name="D'Aco K."/>
            <person name="Daza R."/>
            <person name="De Haan G."/>
            <person name="DeGray S."/>
            <person name="DeMaso C."/>
            <person name="Dhargay N."/>
            <person name="Dooley K."/>
            <person name="Dooley E."/>
            <person name="Doricent M."/>
            <person name="Dorje P."/>
            <person name="Dorjee K."/>
            <person name="Dupes A."/>
            <person name="Elong R."/>
            <person name="Falk J."/>
            <person name="Farina A."/>
            <person name="Faro S."/>
            <person name="Ferguson D."/>
            <person name="Fisher S."/>
            <person name="Foley C.D."/>
            <person name="Franke A."/>
            <person name="Friedrich D."/>
            <person name="Gadbois L."/>
            <person name="Gearin G."/>
            <person name="Gearin C.R."/>
            <person name="Giannoukos G."/>
            <person name="Goode T."/>
            <person name="Graham J."/>
            <person name="Grandbois E."/>
            <person name="Grewal S."/>
            <person name="Gyaltsen K."/>
            <person name="Hafez N."/>
            <person name="Hagos B."/>
            <person name="Hall J."/>
            <person name="Henson C."/>
            <person name="Hollinger A."/>
            <person name="Honan T."/>
            <person name="Huard M.D."/>
            <person name="Hughes L."/>
            <person name="Hurhula B."/>
            <person name="Husby M.E."/>
            <person name="Kamat A."/>
            <person name="Kanga B."/>
            <person name="Kashin S."/>
            <person name="Khazanovich D."/>
            <person name="Kisner P."/>
            <person name="Lance K."/>
            <person name="Lara M."/>
            <person name="Lee W."/>
            <person name="Lennon N."/>
            <person name="Letendre F."/>
            <person name="LeVine R."/>
            <person name="Lipovsky A."/>
            <person name="Liu X."/>
            <person name="Liu J."/>
            <person name="Liu S."/>
            <person name="Lokyitsang T."/>
            <person name="Lokyitsang Y."/>
            <person name="Lubonja R."/>
            <person name="Lui A."/>
            <person name="MacDonald P."/>
            <person name="Magnisalis V."/>
            <person name="Maru K."/>
            <person name="Matthews C."/>
            <person name="McCusker W."/>
            <person name="McDonough S."/>
            <person name="Mehta T."/>
            <person name="Meldrim J."/>
            <person name="Meneus L."/>
            <person name="Mihai O."/>
            <person name="Mihalev A."/>
            <person name="Mihova T."/>
            <person name="Mittelman R."/>
            <person name="Mlenga V."/>
            <person name="Montmayeur A."/>
            <person name="Mulrain L."/>
            <person name="Navidi A."/>
            <person name="Naylor J."/>
            <person name="Negash T."/>
            <person name="Nguyen T."/>
            <person name="Nguyen N."/>
            <person name="Nicol R."/>
            <person name="Norbu C."/>
            <person name="Norbu N."/>
            <person name="Novod N."/>
            <person name="O'Neill B."/>
            <person name="Osman S."/>
            <person name="Markiewicz E."/>
            <person name="Oyono O.L."/>
            <person name="Patti C."/>
            <person name="Phunkhang P."/>
            <person name="Pierre F."/>
            <person name="Priest M."/>
            <person name="Raghuraman S."/>
            <person name="Rege F."/>
            <person name="Reyes R."/>
            <person name="Rise C."/>
            <person name="Rogov P."/>
            <person name="Ross K."/>
            <person name="Ryan E."/>
            <person name="Settipalli S."/>
            <person name="Shea T."/>
            <person name="Sherpa N."/>
            <person name="Shi L."/>
            <person name="Shih D."/>
            <person name="Sparrow T."/>
            <person name="Spaulding J."/>
            <person name="Stalker J."/>
            <person name="Stange-Thomann N."/>
            <person name="Stavropoulos S."/>
            <person name="Stone C."/>
            <person name="Strader C."/>
            <person name="Tesfaye S."/>
            <person name="Thomson T."/>
            <person name="Thoulutsang Y."/>
            <person name="Thoulutsang D."/>
            <person name="Topham K."/>
            <person name="Topping I."/>
            <person name="Tsamla T."/>
            <person name="Vassiliev H."/>
            <person name="Vo A."/>
            <person name="Wangchuk T."/>
            <person name="Wangdi T."/>
            <person name="Weiand M."/>
            <person name="Wilkinson J."/>
            <person name="Wilson A."/>
            <person name="Yadav S."/>
            <person name="Young G."/>
            <person name="Yu Q."/>
            <person name="Zembek L."/>
            <person name="Zhong D."/>
            <person name="Zimmer A."/>
            <person name="Zwirko Z."/>
            <person name="Jaffe D.B."/>
            <person name="Alvarez P."/>
            <person name="Brockman W."/>
            <person name="Butler J."/>
            <person name="Chin C."/>
            <person name="Gnerre S."/>
            <person name="MacCallum I."/>
            <person name="Graves J.A."/>
            <person name="Ponting C.P."/>
            <person name="Breen M."/>
            <person name="Samollow P.B."/>
            <person name="Lander E.S."/>
            <person name="Lindblad-Toh K."/>
        </authorList>
    </citation>
    <scope>NUCLEOTIDE SEQUENCE [LARGE SCALE GENOMIC DNA]</scope>
</reference>
<dbReference type="GO" id="GO:0002486">
    <property type="term" value="P:antigen processing and presentation of endogenous peptide antigen via MHC class I via ER pathway, TAP-independent"/>
    <property type="evidence" value="ECO:0000318"/>
    <property type="project" value="GO_Central"/>
</dbReference>
<dbReference type="InterPro" id="IPR050208">
    <property type="entry name" value="MHC_class-I_related"/>
</dbReference>
<dbReference type="InterPro" id="IPR036179">
    <property type="entry name" value="Ig-like_dom_sf"/>
</dbReference>
<dbReference type="PANTHER" id="PTHR16675:SF289">
    <property type="entry name" value="ZINC-ALPHA-2-GLYCOPROTEIN"/>
    <property type="match status" value="1"/>
</dbReference>
<dbReference type="InterPro" id="IPR003597">
    <property type="entry name" value="Ig_C1-set"/>
</dbReference>
<evidence type="ECO:0000256" key="4">
    <source>
        <dbReference type="ARBA" id="ARBA00022989"/>
    </source>
</evidence>
<dbReference type="Bgee" id="ENSMODG00000002928">
    <property type="expression patterns" value="Expressed in liver and 10 other cell types or tissues"/>
</dbReference>
<evidence type="ECO:0000313" key="11">
    <source>
        <dbReference type="Ensembl" id="ENSMODP00000059864.1"/>
    </source>
</evidence>
<reference evidence="11" key="2">
    <citation type="submission" date="2025-08" db="UniProtKB">
        <authorList>
            <consortium name="Ensembl"/>
        </authorList>
    </citation>
    <scope>IDENTIFICATION</scope>
</reference>
<evidence type="ECO:0000256" key="2">
    <source>
        <dbReference type="ARBA" id="ARBA00022692"/>
    </source>
</evidence>
<accession>A0A5F8HJ27</accession>
<keyword evidence="7" id="KW-0325">Glycoprotein</keyword>
<keyword evidence="5" id="KW-0472">Membrane</keyword>
<reference evidence="11" key="3">
    <citation type="submission" date="2025-09" db="UniProtKB">
        <authorList>
            <consortium name="Ensembl"/>
        </authorList>
    </citation>
    <scope>IDENTIFICATION</scope>
</reference>
<evidence type="ECO:0000256" key="7">
    <source>
        <dbReference type="ARBA" id="ARBA00023180"/>
    </source>
</evidence>
<dbReference type="GO" id="GO:0001916">
    <property type="term" value="P:positive regulation of T cell mediated cytotoxicity"/>
    <property type="evidence" value="ECO:0000318"/>
    <property type="project" value="GO_Central"/>
</dbReference>
<dbReference type="AlphaFoldDB" id="A0A5F8HJ27"/>
<evidence type="ECO:0000313" key="12">
    <source>
        <dbReference type="Proteomes" id="UP000002280"/>
    </source>
</evidence>
<evidence type="ECO:0000256" key="9">
    <source>
        <dbReference type="SAM" id="SignalP"/>
    </source>
</evidence>
<dbReference type="OMA" id="APYSCYV"/>
<dbReference type="Gene3D" id="3.30.500.10">
    <property type="entry name" value="MHC class I-like antigen recognition-like"/>
    <property type="match status" value="1"/>
</dbReference>
<comment type="similarity">
    <text evidence="8">Belongs to the MHC class I family.</text>
</comment>
<dbReference type="InterPro" id="IPR037055">
    <property type="entry name" value="MHC_I-like_Ag-recog_sf"/>
</dbReference>
<sequence>MGLLTTVFLLLMFTGTTMLKESGIQGHPIMEERTKDGGGCYSLIYEDVARSHPRPGQSNFTNTGYLNGQVFYQYDSKNQRAVPSPPWDKVKGMHDWEKESQFQKRREDFVLDNMQNILDYYNDGNGSHIFQGRFGCKLCGDNFIKGFWKCQYDGRDFIEFNTDEKPSWIPLDPAAHMIKQRWEASPGAVYRAKAYLEEECIGTLRRYIEYGKTHLRQLIPPTVKLSHNSSLEGNLTMKCLAHHFYPKEIELNWLWNGKVQEKKVGEIQPIGDGTYQTWITAEIPSSKKNSYSCHVVHESSFESLVVNWAKE</sequence>
<dbReference type="GO" id="GO:0005615">
    <property type="term" value="C:extracellular space"/>
    <property type="evidence" value="ECO:0000318"/>
    <property type="project" value="GO_Central"/>
</dbReference>
<name>A0A5F8HJ27_MONDO</name>
<feature type="chain" id="PRO_5023862383" evidence="9">
    <location>
        <begin position="20"/>
        <end position="311"/>
    </location>
</feature>
<dbReference type="CDD" id="cd07698">
    <property type="entry name" value="IgC1_MHC_I_alpha3"/>
    <property type="match status" value="1"/>
</dbReference>
<dbReference type="PROSITE" id="PS00290">
    <property type="entry name" value="IG_MHC"/>
    <property type="match status" value="1"/>
</dbReference>
<dbReference type="InterPro" id="IPR011161">
    <property type="entry name" value="MHC_I-like_Ag-recog"/>
</dbReference>
<feature type="domain" description="Ig-like" evidence="10">
    <location>
        <begin position="221"/>
        <end position="307"/>
    </location>
</feature>
<organism evidence="11 12">
    <name type="scientific">Monodelphis domestica</name>
    <name type="common">Gray short-tailed opossum</name>
    <dbReference type="NCBI Taxonomy" id="13616"/>
    <lineage>
        <taxon>Eukaryota</taxon>
        <taxon>Metazoa</taxon>
        <taxon>Chordata</taxon>
        <taxon>Craniata</taxon>
        <taxon>Vertebrata</taxon>
        <taxon>Euteleostomi</taxon>
        <taxon>Mammalia</taxon>
        <taxon>Metatheria</taxon>
        <taxon>Didelphimorphia</taxon>
        <taxon>Didelphidae</taxon>
        <taxon>Monodelphis</taxon>
    </lineage>
</organism>
<evidence type="ECO:0000256" key="6">
    <source>
        <dbReference type="ARBA" id="ARBA00023157"/>
    </source>
</evidence>
<dbReference type="GO" id="GO:0002476">
    <property type="term" value="P:antigen processing and presentation of endogenous peptide antigen via MHC class Ib"/>
    <property type="evidence" value="ECO:0000318"/>
    <property type="project" value="GO_Central"/>
</dbReference>
<proteinExistence type="inferred from homology"/>
<dbReference type="InterPro" id="IPR013783">
    <property type="entry name" value="Ig-like_fold"/>
</dbReference>
<dbReference type="InterPro" id="IPR001039">
    <property type="entry name" value="MHC_I_a_a1/a2"/>
</dbReference>
<dbReference type="SUPFAM" id="SSF48726">
    <property type="entry name" value="Immunoglobulin"/>
    <property type="match status" value="1"/>
</dbReference>
<keyword evidence="12" id="KW-1185">Reference proteome</keyword>
<evidence type="ECO:0000259" key="10">
    <source>
        <dbReference type="PROSITE" id="PS50835"/>
    </source>
</evidence>
<dbReference type="InterPro" id="IPR011162">
    <property type="entry name" value="MHC_I/II-like_Ag-recog"/>
</dbReference>
<dbReference type="PANTHER" id="PTHR16675">
    <property type="entry name" value="MHC CLASS I-RELATED"/>
    <property type="match status" value="1"/>
</dbReference>
<dbReference type="FunCoup" id="A0A5F8HJ27">
    <property type="interactions" value="68"/>
</dbReference>
<dbReference type="STRING" id="13616.ENSMODP00000059864"/>
<dbReference type="InterPro" id="IPR003006">
    <property type="entry name" value="Ig/MHC_CS"/>
</dbReference>
<dbReference type="PROSITE" id="PS50835">
    <property type="entry name" value="IG_LIKE"/>
    <property type="match status" value="1"/>
</dbReference>
<evidence type="ECO:0000256" key="1">
    <source>
        <dbReference type="ARBA" id="ARBA00004167"/>
    </source>
</evidence>
<dbReference type="FunFam" id="2.60.40.10:FF:000204">
    <property type="entry name" value="Major histocompatibility complex, class I-related protein"/>
    <property type="match status" value="1"/>
</dbReference>
<dbReference type="InParanoid" id="A0A5F8HJ27"/>
<dbReference type="GeneTree" id="ENSGT01120000271828"/>
<protein>
    <submittedName>
        <fullName evidence="11">Alpha-2-glycoprotein 1, zinc-binding</fullName>
    </submittedName>
</protein>
<dbReference type="SMART" id="SM00407">
    <property type="entry name" value="IGc1"/>
    <property type="match status" value="1"/>
</dbReference>
<gene>
    <name evidence="11" type="primary">AZGP1</name>
</gene>
<evidence type="ECO:0000256" key="8">
    <source>
        <dbReference type="RuleBase" id="RU004439"/>
    </source>
</evidence>
<feature type="signal peptide" evidence="9">
    <location>
        <begin position="1"/>
        <end position="19"/>
    </location>
</feature>
<keyword evidence="2" id="KW-0812">Transmembrane</keyword>
<dbReference type="SUPFAM" id="SSF54452">
    <property type="entry name" value="MHC antigen-recognition domain"/>
    <property type="match status" value="1"/>
</dbReference>